<dbReference type="Proteomes" id="UP000036867">
    <property type="component" value="Unassembled WGS sequence"/>
</dbReference>
<proteinExistence type="predicted"/>
<reference evidence="2" key="1">
    <citation type="submission" date="2015-08" db="EMBL/GenBank/DDBJ databases">
        <title>Fjat-10028 dsm 16317.</title>
        <authorList>
            <person name="Liu B."/>
            <person name="Wang J."/>
            <person name="Zhu Y."/>
            <person name="Liu G."/>
            <person name="Chen Q."/>
            <person name="Chen Z."/>
            <person name="Lan J."/>
            <person name="Che J."/>
            <person name="Ge C."/>
            <person name="Shi H."/>
            <person name="Pan Z."/>
            <person name="Liu X."/>
        </authorList>
    </citation>
    <scope>NUCLEOTIDE SEQUENCE [LARGE SCALE GENOMIC DNA]</scope>
    <source>
        <strain evidence="2">DSM 16317</strain>
    </source>
</reference>
<dbReference type="EMBL" id="LILB01000005">
    <property type="protein sequence ID" value="KOO48833.1"/>
    <property type="molecule type" value="Genomic_DNA"/>
</dbReference>
<dbReference type="AlphaFoldDB" id="A0A0M0LDN5"/>
<dbReference type="STRING" id="263475.AMD00_10445"/>
<name>A0A0M0LDN5_9BACL</name>
<keyword evidence="2" id="KW-1185">Reference proteome</keyword>
<sequence length="329" mass="38534">MGDSILNLNDNVSSFDLAQQFVNFVILCPFNLPNGCFIKNISLKKESRSTRSSIRFEIISKNRVVRVKQFYYDWGIPIVYADTNLIFPGKSFEIDGIVGFIGIDYKGNQAACYARWFTNVELSVLKGRFGEDELISIIKSLTPLNSLIIEKWGEKSYTTTSYTARYGIAKWQEDEISRVIWYENNFDINKRISSQSIFIPSFEYQEFFLDSIGFNQNKFGVETHFLYRSKINYTDGIWFWLAPEEMIENLSYKVGENIGVRQSWNVKKERLLIGNTEITMLIHKQNAQYYGWYAHWKIGKYIYQLFIRPSVNFNKEKLTGFIKTLNEVK</sequence>
<evidence type="ECO:0000313" key="1">
    <source>
        <dbReference type="EMBL" id="KOO48833.1"/>
    </source>
</evidence>
<evidence type="ECO:0000313" key="2">
    <source>
        <dbReference type="Proteomes" id="UP000036867"/>
    </source>
</evidence>
<gene>
    <name evidence="1" type="ORF">AMD00_10445</name>
</gene>
<comment type="caution">
    <text evidence="1">The sequence shown here is derived from an EMBL/GenBank/DDBJ whole genome shotgun (WGS) entry which is preliminary data.</text>
</comment>
<organism evidence="1 2">
    <name type="scientific">Viridibacillus arvi</name>
    <dbReference type="NCBI Taxonomy" id="263475"/>
    <lineage>
        <taxon>Bacteria</taxon>
        <taxon>Bacillati</taxon>
        <taxon>Bacillota</taxon>
        <taxon>Bacilli</taxon>
        <taxon>Bacillales</taxon>
        <taxon>Caryophanaceae</taxon>
        <taxon>Viridibacillus</taxon>
    </lineage>
</organism>
<protein>
    <submittedName>
        <fullName evidence="1">Uncharacterized protein</fullName>
    </submittedName>
</protein>
<accession>A0A0M0LDN5</accession>